<reference evidence="4 5" key="1">
    <citation type="submission" date="2019-01" db="EMBL/GenBank/DDBJ databases">
        <authorList>
            <consortium name="Pathogen Informatics"/>
        </authorList>
    </citation>
    <scope>NUCLEOTIDE SEQUENCE [LARGE SCALE GENOMIC DNA]</scope>
    <source>
        <strain evidence="4 5">NCTC10166</strain>
    </source>
</reference>
<feature type="transmembrane region" description="Helical" evidence="2">
    <location>
        <begin position="21"/>
        <end position="43"/>
    </location>
</feature>
<feature type="coiled-coil region" evidence="1">
    <location>
        <begin position="634"/>
        <end position="667"/>
    </location>
</feature>
<dbReference type="SUPFAM" id="SSF52540">
    <property type="entry name" value="P-loop containing nucleoside triphosphate hydrolases"/>
    <property type="match status" value="1"/>
</dbReference>
<dbReference type="CDD" id="cd01127">
    <property type="entry name" value="TrwB_TraG_TraD_VirD4"/>
    <property type="match status" value="1"/>
</dbReference>
<dbReference type="InterPro" id="IPR027417">
    <property type="entry name" value="P-loop_NTPase"/>
</dbReference>
<evidence type="ECO:0000313" key="4">
    <source>
        <dbReference type="EMBL" id="VEU59338.1"/>
    </source>
</evidence>
<keyword evidence="1" id="KW-0175">Coiled coil</keyword>
<keyword evidence="2" id="KW-1133">Transmembrane helix</keyword>
<keyword evidence="5" id="KW-1185">Reference proteome</keyword>
<accession>A0A449A523</accession>
<name>A0A449A523_9BACT</name>
<dbReference type="InterPro" id="IPR043964">
    <property type="entry name" value="P-loop_TraG"/>
</dbReference>
<gene>
    <name evidence="4" type="ORF">NCTC10166_00306</name>
</gene>
<dbReference type="KEGG" id="mnu:NCTC10166_00306"/>
<dbReference type="AlphaFoldDB" id="A0A449A523"/>
<dbReference type="Gene3D" id="1.10.8.730">
    <property type="match status" value="1"/>
</dbReference>
<dbReference type="PANTHER" id="PTHR30121">
    <property type="entry name" value="UNCHARACTERIZED PROTEIN YJGR-RELATED"/>
    <property type="match status" value="1"/>
</dbReference>
<dbReference type="PANTHER" id="PTHR30121:SF6">
    <property type="entry name" value="SLR6007 PROTEIN"/>
    <property type="match status" value="1"/>
</dbReference>
<evidence type="ECO:0000256" key="1">
    <source>
        <dbReference type="SAM" id="Coils"/>
    </source>
</evidence>
<evidence type="ECO:0000313" key="5">
    <source>
        <dbReference type="Proteomes" id="UP000289440"/>
    </source>
</evidence>
<sequence length="868" mass="102273">MKFQSKKLKKHSKVIIWKKFTISDFVLGFIAIVIAFIFSKFVFAYNQTQLIQFIVMVPLTLLQWVLLLSNNGVKLYVYLYRFLRFLVSKKKFTNKNNKKNDIDFLIPYGNIEKEYIWNKDKTIVFGALRVYGKDIALSSRENQQVFINSLTEFFNRISNKITIVKLPKKINLNKNIDAIKKNFTLDKNSEYHEQWLDEMIKKNKNNIEDSYYVIVYAKNISELSIEIDKLKNELFNCQIYNKKLNYLELVKLLNEIYIYDENFSFNSATDKILKIKNAKFKSKYFLLDDTYYSTQTIKEFPTLLKQNWVQDCFNSLSVVIWHLKAIDKSNLYKKLSKTETNAEFNLKNEKDRFESRKKRNEFEALENLANIAAYDNENILGSTLIFLNKSIDLKNLKDIQKLNKLNLQKWNAKIDDLTFRQFEGFANSLFREKDTLNEEQEQIASNISFAWPFIYESFNDNTFPITGLNKNNNSLVFFDPRIKTEQRTNNNMFILGEPGKGKTTFSKKIMLANYAKEDQIIIIDPQNEFVDFVEKLNGQIVDLGVGDNVKINPLQIRENFNPSLKTKTIKQKNIELLQAHESFIRQWFQILYPHFDKNDIIFIIKALHNIYKNYFFENIDVDISKLKNNEYPIIDELILEMKNLANNEKLESEKIKFKKIIDTLELDFVFGRYKNKFNSFSNLKLDNKIICFNVSSLMYQEKEVFNSMFYLIISYLQGKVSNRLNKTNKIWFFFDEVHKFIDEDNMSTLNFIYSTVKEGRKFNVGTVLTTQQPQDFLKSPKIEKMGQAIIASCQYGAIFGLKSESIKYVNNLFENIGGLTEFEKSQINIANIGEALIIISPIQRLLLKINYNDIEKELFFVKNQMISS</sequence>
<dbReference type="NCBIfam" id="NF045975">
    <property type="entry name" value="VirB4_plasma"/>
    <property type="match status" value="1"/>
</dbReference>
<organism evidence="4 5">
    <name type="scientific">Mesomycoplasma neurolyticum</name>
    <dbReference type="NCBI Taxonomy" id="2120"/>
    <lineage>
        <taxon>Bacteria</taxon>
        <taxon>Bacillati</taxon>
        <taxon>Mycoplasmatota</taxon>
        <taxon>Mycoplasmoidales</taxon>
        <taxon>Metamycoplasmataceae</taxon>
        <taxon>Mesomycoplasma</taxon>
    </lineage>
</organism>
<keyword evidence="2" id="KW-0472">Membrane</keyword>
<dbReference type="OrthoDB" id="9804380at2"/>
<dbReference type="Proteomes" id="UP000289440">
    <property type="component" value="Chromosome"/>
</dbReference>
<evidence type="ECO:0000256" key="2">
    <source>
        <dbReference type="SAM" id="Phobius"/>
    </source>
</evidence>
<feature type="domain" description="TraG P-loop" evidence="3">
    <location>
        <begin position="478"/>
        <end position="828"/>
    </location>
</feature>
<dbReference type="Pfam" id="PF19044">
    <property type="entry name" value="P-loop_TraG"/>
    <property type="match status" value="1"/>
</dbReference>
<dbReference type="Gene3D" id="3.40.50.300">
    <property type="entry name" value="P-loop containing nucleotide triphosphate hydrolases"/>
    <property type="match status" value="1"/>
</dbReference>
<proteinExistence type="predicted"/>
<dbReference type="EMBL" id="LR214951">
    <property type="protein sequence ID" value="VEU59338.1"/>
    <property type="molecule type" value="Genomic_DNA"/>
</dbReference>
<evidence type="ECO:0000259" key="3">
    <source>
        <dbReference type="Pfam" id="PF19044"/>
    </source>
</evidence>
<dbReference type="RefSeq" id="WP_129719735.1">
    <property type="nucleotide sequence ID" value="NZ_LR214951.1"/>
</dbReference>
<protein>
    <submittedName>
        <fullName evidence="4">Type IV secretory pathway, VirB4 components</fullName>
    </submittedName>
</protein>
<keyword evidence="2" id="KW-0812">Transmembrane</keyword>
<dbReference type="InterPro" id="IPR051162">
    <property type="entry name" value="T4SS_component"/>
</dbReference>